<dbReference type="InterPro" id="IPR001611">
    <property type="entry name" value="Leu-rich_rpt"/>
</dbReference>
<dbReference type="GO" id="GO:0005930">
    <property type="term" value="C:axoneme"/>
    <property type="evidence" value="ECO:0007669"/>
    <property type="project" value="UniProtKB-SubCell"/>
</dbReference>
<dbReference type="Proteomes" id="UP001465755">
    <property type="component" value="Unassembled WGS sequence"/>
</dbReference>
<dbReference type="Gene3D" id="3.80.10.10">
    <property type="entry name" value="Ribonuclease Inhibitor"/>
    <property type="match status" value="1"/>
</dbReference>
<dbReference type="Pfam" id="PF00560">
    <property type="entry name" value="LRR_1"/>
    <property type="match status" value="5"/>
</dbReference>
<organism evidence="2 3">
    <name type="scientific">Symbiochloris irregularis</name>
    <dbReference type="NCBI Taxonomy" id="706552"/>
    <lineage>
        <taxon>Eukaryota</taxon>
        <taxon>Viridiplantae</taxon>
        <taxon>Chlorophyta</taxon>
        <taxon>core chlorophytes</taxon>
        <taxon>Trebouxiophyceae</taxon>
        <taxon>Trebouxiales</taxon>
        <taxon>Trebouxiaceae</taxon>
        <taxon>Symbiochloris</taxon>
    </lineage>
</organism>
<gene>
    <name evidence="2" type="ORF">WJX73_000464</name>
</gene>
<dbReference type="InterPro" id="IPR046959">
    <property type="entry name" value="PRK1-6/SRF4-like"/>
</dbReference>
<dbReference type="SUPFAM" id="SSF52058">
    <property type="entry name" value="L domain-like"/>
    <property type="match status" value="1"/>
</dbReference>
<sequence length="261" mass="27890">MLTGRLPPLSGSSLERLDISFNKFTSSIPPEWGANGSFPAIQYIDFTDNTGLKGSLPAWGSGGAMQSLYKLRISNCSLSGTLPEQIGSDLPSLTLLYASHNRFSGTLPAAWSQLDIQQLSLEANRLTGTLPSEWGLQWPNAYLLYLSNNSLQGTLPPAWAGLVATVQKTSGGNYTEGGILDLAGCNLSGTIPANWTGNSVALFPGNPGLCGPLPSAFNYSFFDNDKQSYFQSNARQLSPCESLSLFGAQLDCSHIVCSHEE</sequence>
<reference evidence="2 3" key="1">
    <citation type="journal article" date="2024" name="Nat. Commun.">
        <title>Phylogenomics reveals the evolutionary origins of lichenization in chlorophyte algae.</title>
        <authorList>
            <person name="Puginier C."/>
            <person name="Libourel C."/>
            <person name="Otte J."/>
            <person name="Skaloud P."/>
            <person name="Haon M."/>
            <person name="Grisel S."/>
            <person name="Petersen M."/>
            <person name="Berrin J.G."/>
            <person name="Delaux P.M."/>
            <person name="Dal Grande F."/>
            <person name="Keller J."/>
        </authorList>
    </citation>
    <scope>NUCLEOTIDE SEQUENCE [LARGE SCALE GENOMIC DNA]</scope>
    <source>
        <strain evidence="2 3">SAG 2036</strain>
    </source>
</reference>
<accession>A0AAW1NPE2</accession>
<evidence type="ECO:0000256" key="1">
    <source>
        <dbReference type="ARBA" id="ARBA00004430"/>
    </source>
</evidence>
<evidence type="ECO:0000313" key="3">
    <source>
        <dbReference type="Proteomes" id="UP001465755"/>
    </source>
</evidence>
<dbReference type="InterPro" id="IPR032675">
    <property type="entry name" value="LRR_dom_sf"/>
</dbReference>
<name>A0AAW1NPE2_9CHLO</name>
<dbReference type="AlphaFoldDB" id="A0AAW1NPE2"/>
<dbReference type="PANTHER" id="PTHR48007:SF4">
    <property type="entry name" value="LEUCINE-RICH REPEAT RECEPTOR-LIKE PROTEIN KINASE PXC1"/>
    <property type="match status" value="1"/>
</dbReference>
<comment type="caution">
    <text evidence="2">The sequence shown here is derived from an EMBL/GenBank/DDBJ whole genome shotgun (WGS) entry which is preliminary data.</text>
</comment>
<protein>
    <recommendedName>
        <fullName evidence="4">GP46-like surface antigen</fullName>
    </recommendedName>
</protein>
<evidence type="ECO:0000313" key="2">
    <source>
        <dbReference type="EMBL" id="KAK9786689.1"/>
    </source>
</evidence>
<dbReference type="PANTHER" id="PTHR48007">
    <property type="entry name" value="LEUCINE-RICH REPEAT RECEPTOR-LIKE PROTEIN KINASE PXC1"/>
    <property type="match status" value="1"/>
</dbReference>
<comment type="subcellular location">
    <subcellularLocation>
        <location evidence="1">Cytoplasm</location>
        <location evidence="1">Cytoskeleton</location>
        <location evidence="1">Cilium axoneme</location>
    </subcellularLocation>
</comment>
<dbReference type="EMBL" id="JALJOQ010000265">
    <property type="protein sequence ID" value="KAK9786689.1"/>
    <property type="molecule type" value="Genomic_DNA"/>
</dbReference>
<proteinExistence type="predicted"/>
<keyword evidence="3" id="KW-1185">Reference proteome</keyword>
<evidence type="ECO:0008006" key="4">
    <source>
        <dbReference type="Google" id="ProtNLM"/>
    </source>
</evidence>